<dbReference type="SMART" id="SM00490">
    <property type="entry name" value="HELICc"/>
    <property type="match status" value="1"/>
</dbReference>
<dbReference type="EMBL" id="MORL01000015">
    <property type="protein sequence ID" value="OIN57168.1"/>
    <property type="molecule type" value="Genomic_DNA"/>
</dbReference>
<proteinExistence type="predicted"/>
<dbReference type="PANTHER" id="PTHR47396:SF1">
    <property type="entry name" value="ATP-DEPENDENT HELICASE IRC3-RELATED"/>
    <property type="match status" value="1"/>
</dbReference>
<evidence type="ECO:0000313" key="3">
    <source>
        <dbReference type="EMBL" id="OIN57168.1"/>
    </source>
</evidence>
<dbReference type="InterPro" id="IPR014001">
    <property type="entry name" value="Helicase_ATP-bd"/>
</dbReference>
<dbReference type="Pfam" id="PF04851">
    <property type="entry name" value="ResIII"/>
    <property type="match status" value="1"/>
</dbReference>
<dbReference type="InterPro" id="IPR050742">
    <property type="entry name" value="Helicase_Restrict-Modif_Enz"/>
</dbReference>
<dbReference type="SUPFAM" id="SSF52540">
    <property type="entry name" value="P-loop containing nucleoside triphosphate hydrolases"/>
    <property type="match status" value="1"/>
</dbReference>
<gene>
    <name evidence="3" type="ORF">BLX24_21575</name>
</gene>
<dbReference type="GO" id="GO:0016787">
    <property type="term" value="F:hydrolase activity"/>
    <property type="evidence" value="ECO:0007669"/>
    <property type="project" value="InterPro"/>
</dbReference>
<feature type="domain" description="Helicase ATP-binding" evidence="1">
    <location>
        <begin position="1"/>
        <end position="149"/>
    </location>
</feature>
<keyword evidence="4" id="KW-1185">Reference proteome</keyword>
<dbReference type="GO" id="GO:0005524">
    <property type="term" value="F:ATP binding"/>
    <property type="evidence" value="ECO:0007669"/>
    <property type="project" value="InterPro"/>
</dbReference>
<dbReference type="GO" id="GO:0005829">
    <property type="term" value="C:cytosol"/>
    <property type="evidence" value="ECO:0007669"/>
    <property type="project" value="TreeGrafter"/>
</dbReference>
<evidence type="ECO:0000259" key="1">
    <source>
        <dbReference type="PROSITE" id="PS51192"/>
    </source>
</evidence>
<accession>A0A1S2VH06</accession>
<evidence type="ECO:0000259" key="2">
    <source>
        <dbReference type="PROSITE" id="PS51194"/>
    </source>
</evidence>
<dbReference type="InterPro" id="IPR006935">
    <property type="entry name" value="Helicase/UvrB_N"/>
</dbReference>
<evidence type="ECO:0008006" key="5">
    <source>
        <dbReference type="Google" id="ProtNLM"/>
    </source>
</evidence>
<comment type="caution">
    <text evidence="3">The sequence shown here is derived from an EMBL/GenBank/DDBJ whole genome shotgun (WGS) entry which is preliminary data.</text>
</comment>
<organism evidence="3 4">
    <name type="scientific">Arsenicibacter rosenii</name>
    <dbReference type="NCBI Taxonomy" id="1750698"/>
    <lineage>
        <taxon>Bacteria</taxon>
        <taxon>Pseudomonadati</taxon>
        <taxon>Bacteroidota</taxon>
        <taxon>Cytophagia</taxon>
        <taxon>Cytophagales</taxon>
        <taxon>Spirosomataceae</taxon>
        <taxon>Arsenicibacter</taxon>
    </lineage>
</organism>
<dbReference type="PROSITE" id="PS51194">
    <property type="entry name" value="HELICASE_CTER"/>
    <property type="match status" value="1"/>
</dbReference>
<dbReference type="PANTHER" id="PTHR47396">
    <property type="entry name" value="TYPE I RESTRICTION ENZYME ECOKI R PROTEIN"/>
    <property type="match status" value="1"/>
</dbReference>
<protein>
    <recommendedName>
        <fullName evidence="5">Restriction endonuclease subunit R</fullName>
    </recommendedName>
</protein>
<dbReference type="InterPro" id="IPR027417">
    <property type="entry name" value="P-loop_NTPase"/>
</dbReference>
<dbReference type="Pfam" id="PF00271">
    <property type="entry name" value="Helicase_C"/>
    <property type="match status" value="1"/>
</dbReference>
<name>A0A1S2VH06_9BACT</name>
<dbReference type="Proteomes" id="UP000181790">
    <property type="component" value="Unassembled WGS sequence"/>
</dbReference>
<dbReference type="InterPro" id="IPR001650">
    <property type="entry name" value="Helicase_C-like"/>
</dbReference>
<evidence type="ECO:0000313" key="4">
    <source>
        <dbReference type="Proteomes" id="UP000181790"/>
    </source>
</evidence>
<dbReference type="Gene3D" id="3.40.50.300">
    <property type="entry name" value="P-loop containing nucleotide triphosphate hydrolases"/>
    <property type="match status" value="2"/>
</dbReference>
<dbReference type="CDD" id="cd18785">
    <property type="entry name" value="SF2_C"/>
    <property type="match status" value="1"/>
</dbReference>
<sequence>MLTLLLLQQCEKLLVIVPTDPLREQIAEKFVSLGILKSLGIINDNVIYPVVGIFSKKISTEQEAKSFVDKCNVIVATASILNKCNPEVFTVFKEHFSHIFIDEAHHSEALTWFKIRDKFSDKVILQFTATPFRNDSKRIDGKHIFNFPLKKAQEEGYYKEIKFKPVYVYDDALRDEKIAELAIEQLREDKKSFKHVLMARAENKNKAEKVHAIYQRYTEFTSACIHSGLSATEKKSIKAKLLKGEIDIIVCVDMLGEGFDYPYLKIAAFHDIRKSLPVTLQFAGRFTRTKRDEELGNATFIASVLDADVKEELGQLYAEDTDWNYLLPRFSEQKTQEEINKKRFFDSFKAFKDKKIPIADIKPALSTVIFDNYSQKWNPSNFRKGLEDKDSITEIYEDLNTQDKVLVFITERKTYIDWGNIKDIGNTTWDLYVVYWDTKTNLLFIHSSDKSSHHQKLAKAIAGENARLLTGQDLFKCFYGIDRLKLQNVGLAEHLGKLIRFIMRVGTDIEQALTDADKDNAEKSVIFGAGYEAGKEVTMGCSYKGRIWSKRTNDLESLITWSSDVGRKVIDKSISVENLLKRTLIPKSVDSIPKKYPVTIDWNDDVYRKYETRFTFTINGINYELYNSELQLVNPDDSGNIRFNFISKGLVLAEFELVLFKKDYEDFKFIQRTPTQKLHITHGKKTETVEEFFYRSTPKIWFVDGSSLEGNKYVKLKENTTPYSVDKIIAWDWSGVNLRAEAQDVYPKITDSIQYFCVQKFIAEDYDIVYDDDYSGEIADVVTIKENSNEIIMELYHLKFAKNGKPAGDIKDLYEVCGQAQKSYHWKHKEPKELFDHMLRRLTKTYKGNTCSRLEKGSEEELIKLLTKVKKSFPLELKVYIVQPGISPRLVTQEQLTLLAVTENHLMKQANIPLTVIGSK</sequence>
<dbReference type="GO" id="GO:0003677">
    <property type="term" value="F:DNA binding"/>
    <property type="evidence" value="ECO:0007669"/>
    <property type="project" value="InterPro"/>
</dbReference>
<dbReference type="AlphaFoldDB" id="A0A1S2VH06"/>
<reference evidence="3 4" key="1">
    <citation type="submission" date="2016-10" db="EMBL/GenBank/DDBJ databases">
        <title>Arsenicibacter rosenii gen. nov., sp. nov., an efficient arsenic-methylating bacterium isolated from an arsenic-contaminated paddy soil.</title>
        <authorList>
            <person name="Huang K."/>
        </authorList>
    </citation>
    <scope>NUCLEOTIDE SEQUENCE [LARGE SCALE GENOMIC DNA]</scope>
    <source>
        <strain evidence="3 4">SM-1</strain>
    </source>
</reference>
<feature type="domain" description="Helicase C-terminal" evidence="2">
    <location>
        <begin position="182"/>
        <end position="343"/>
    </location>
</feature>
<dbReference type="PROSITE" id="PS51192">
    <property type="entry name" value="HELICASE_ATP_BIND_1"/>
    <property type="match status" value="1"/>
</dbReference>